<proteinExistence type="predicted"/>
<evidence type="ECO:0000313" key="5">
    <source>
        <dbReference type="EMBL" id="TCO68800.1"/>
    </source>
</evidence>
<dbReference type="OrthoDB" id="183331at2"/>
<dbReference type="SUPFAM" id="SSF46689">
    <property type="entry name" value="Homeodomain-like"/>
    <property type="match status" value="1"/>
</dbReference>
<dbReference type="GO" id="GO:0003700">
    <property type="term" value="F:DNA-binding transcription factor activity"/>
    <property type="evidence" value="ECO:0007669"/>
    <property type="project" value="InterPro"/>
</dbReference>
<dbReference type="AlphaFoldDB" id="A0A4V2S9V1"/>
<protein>
    <submittedName>
        <fullName evidence="5">AraC-like DNA-binding protein</fullName>
    </submittedName>
</protein>
<sequence>MKGIEYYRSKVLDMIEIKTCSDDLHSYKNHIHQELSIGYIQKGSTMLNINGKDYKIKAGEAVIIYPYVSHKCQPIDINNWEFTMIYIDNKFCKEIVGNLTIKNSIGVKKLGNDEFNKIKYIADILKSDVSRPDKEVALINIINEIFDTCEIDIQFQSSKKMNWIKKYIEHHFLDMIQLTDIEDTFNVNKFSLIRNFKSKFNTTPNAYQLQLKIDYAKNLIKKGGSIVDIALEAGFYDQPHFTKEFKKAYGITPLKYQKSLI</sequence>
<evidence type="ECO:0000313" key="6">
    <source>
        <dbReference type="Proteomes" id="UP000294919"/>
    </source>
</evidence>
<dbReference type="InterPro" id="IPR009057">
    <property type="entry name" value="Homeodomain-like_sf"/>
</dbReference>
<dbReference type="Gene3D" id="1.10.10.60">
    <property type="entry name" value="Homeodomain-like"/>
    <property type="match status" value="1"/>
</dbReference>
<dbReference type="PROSITE" id="PS01124">
    <property type="entry name" value="HTH_ARAC_FAMILY_2"/>
    <property type="match status" value="1"/>
</dbReference>
<dbReference type="Pfam" id="PF02311">
    <property type="entry name" value="AraC_binding"/>
    <property type="match status" value="1"/>
</dbReference>
<dbReference type="InterPro" id="IPR018060">
    <property type="entry name" value="HTH_AraC"/>
</dbReference>
<dbReference type="InterPro" id="IPR037923">
    <property type="entry name" value="HTH-like"/>
</dbReference>
<keyword evidence="3" id="KW-0804">Transcription</keyword>
<keyword evidence="2 5" id="KW-0238">DNA-binding</keyword>
<dbReference type="SMART" id="SM00342">
    <property type="entry name" value="HTH_ARAC"/>
    <property type="match status" value="1"/>
</dbReference>
<dbReference type="Pfam" id="PF12833">
    <property type="entry name" value="HTH_18"/>
    <property type="match status" value="1"/>
</dbReference>
<dbReference type="PRINTS" id="PR00032">
    <property type="entry name" value="HTHARAC"/>
</dbReference>
<dbReference type="Gene3D" id="2.60.120.10">
    <property type="entry name" value="Jelly Rolls"/>
    <property type="match status" value="1"/>
</dbReference>
<dbReference type="Proteomes" id="UP000294919">
    <property type="component" value="Unassembled WGS sequence"/>
</dbReference>
<dbReference type="PROSITE" id="PS00041">
    <property type="entry name" value="HTH_ARAC_FAMILY_1"/>
    <property type="match status" value="1"/>
</dbReference>
<comment type="caution">
    <text evidence="5">The sequence shown here is derived from an EMBL/GenBank/DDBJ whole genome shotgun (WGS) entry which is preliminary data.</text>
</comment>
<organism evidence="5 6">
    <name type="scientific">Marinisporobacter balticus</name>
    <dbReference type="NCBI Taxonomy" id="2018667"/>
    <lineage>
        <taxon>Bacteria</taxon>
        <taxon>Bacillati</taxon>
        <taxon>Bacillota</taxon>
        <taxon>Clostridia</taxon>
        <taxon>Peptostreptococcales</taxon>
        <taxon>Thermotaleaceae</taxon>
        <taxon>Marinisporobacter</taxon>
    </lineage>
</organism>
<feature type="domain" description="HTH araC/xylS-type" evidence="4">
    <location>
        <begin position="162"/>
        <end position="259"/>
    </location>
</feature>
<dbReference type="PANTHER" id="PTHR43280:SF2">
    <property type="entry name" value="HTH-TYPE TRANSCRIPTIONAL REGULATOR EXSA"/>
    <property type="match status" value="1"/>
</dbReference>
<dbReference type="GO" id="GO:0043565">
    <property type="term" value="F:sequence-specific DNA binding"/>
    <property type="evidence" value="ECO:0007669"/>
    <property type="project" value="InterPro"/>
</dbReference>
<evidence type="ECO:0000256" key="1">
    <source>
        <dbReference type="ARBA" id="ARBA00023015"/>
    </source>
</evidence>
<dbReference type="RefSeq" id="WP_132247998.1">
    <property type="nucleotide sequence ID" value="NZ_SLWV01000039.1"/>
</dbReference>
<dbReference type="InterPro" id="IPR014710">
    <property type="entry name" value="RmlC-like_jellyroll"/>
</dbReference>
<gene>
    <name evidence="5" type="ORF">EV214_1393</name>
</gene>
<reference evidence="5 6" key="1">
    <citation type="submission" date="2019-03" db="EMBL/GenBank/DDBJ databases">
        <title>Genomic Encyclopedia of Type Strains, Phase IV (KMG-IV): sequencing the most valuable type-strain genomes for metagenomic binning, comparative biology and taxonomic classification.</title>
        <authorList>
            <person name="Goeker M."/>
        </authorList>
    </citation>
    <scope>NUCLEOTIDE SEQUENCE [LARGE SCALE GENOMIC DNA]</scope>
    <source>
        <strain evidence="5 6">DSM 102940</strain>
    </source>
</reference>
<dbReference type="InterPro" id="IPR003313">
    <property type="entry name" value="AraC-bd"/>
</dbReference>
<name>A0A4V2S9V1_9FIRM</name>
<dbReference type="PANTHER" id="PTHR43280">
    <property type="entry name" value="ARAC-FAMILY TRANSCRIPTIONAL REGULATOR"/>
    <property type="match status" value="1"/>
</dbReference>
<evidence type="ECO:0000259" key="4">
    <source>
        <dbReference type="PROSITE" id="PS01124"/>
    </source>
</evidence>
<keyword evidence="1" id="KW-0805">Transcription regulation</keyword>
<accession>A0A4V2S9V1</accession>
<evidence type="ECO:0000256" key="3">
    <source>
        <dbReference type="ARBA" id="ARBA00023163"/>
    </source>
</evidence>
<dbReference type="EMBL" id="SLWV01000039">
    <property type="protein sequence ID" value="TCO68800.1"/>
    <property type="molecule type" value="Genomic_DNA"/>
</dbReference>
<dbReference type="InterPro" id="IPR020449">
    <property type="entry name" value="Tscrpt_reg_AraC-type_HTH"/>
</dbReference>
<evidence type="ECO:0000256" key="2">
    <source>
        <dbReference type="ARBA" id="ARBA00023125"/>
    </source>
</evidence>
<dbReference type="InterPro" id="IPR018062">
    <property type="entry name" value="HTH_AraC-typ_CS"/>
</dbReference>
<dbReference type="SUPFAM" id="SSF51215">
    <property type="entry name" value="Regulatory protein AraC"/>
    <property type="match status" value="1"/>
</dbReference>
<keyword evidence="6" id="KW-1185">Reference proteome</keyword>